<evidence type="ECO:0000313" key="1">
    <source>
        <dbReference type="EMBL" id="ROS01156.1"/>
    </source>
</evidence>
<dbReference type="EMBL" id="RKHR01000004">
    <property type="protein sequence ID" value="ROS01156.1"/>
    <property type="molecule type" value="Genomic_DNA"/>
</dbReference>
<proteinExistence type="predicted"/>
<dbReference type="OrthoDB" id="333038at2"/>
<name>A0A3N2DMW3_9GAMM</name>
<dbReference type="InterPro" id="IPR029069">
    <property type="entry name" value="HotDog_dom_sf"/>
</dbReference>
<dbReference type="SUPFAM" id="SSF54637">
    <property type="entry name" value="Thioesterase/thiol ester dehydrase-isomerase"/>
    <property type="match status" value="1"/>
</dbReference>
<keyword evidence="2" id="KW-1185">Reference proteome</keyword>
<dbReference type="AlphaFoldDB" id="A0A3N2DMW3"/>
<accession>A0A3N2DMW3</accession>
<reference evidence="1 2" key="1">
    <citation type="submission" date="2018-11" db="EMBL/GenBank/DDBJ databases">
        <title>Genomic Encyclopedia of Type Strains, Phase IV (KMG-IV): sequencing the most valuable type-strain genomes for metagenomic binning, comparative biology and taxonomic classification.</title>
        <authorList>
            <person name="Goeker M."/>
        </authorList>
    </citation>
    <scope>NUCLEOTIDE SEQUENCE [LARGE SCALE GENOMIC DNA]</scope>
    <source>
        <strain evidence="1 2">DSM 100316</strain>
    </source>
</reference>
<dbReference type="Gene3D" id="3.10.129.10">
    <property type="entry name" value="Hotdog Thioesterase"/>
    <property type="match status" value="1"/>
</dbReference>
<dbReference type="Proteomes" id="UP000275394">
    <property type="component" value="Unassembled WGS sequence"/>
</dbReference>
<comment type="caution">
    <text evidence="1">The sequence shown here is derived from an EMBL/GenBank/DDBJ whole genome shotgun (WGS) entry which is preliminary data.</text>
</comment>
<dbReference type="RefSeq" id="WP_123711980.1">
    <property type="nucleotide sequence ID" value="NZ_RKHR01000004.1"/>
</dbReference>
<protein>
    <submittedName>
        <fullName evidence="1">Acyl-CoA thioesterase FadM</fullName>
    </submittedName>
</protein>
<sequence length="143" mass="16007">MARTVIDLPDTFQYETYLDIYIGHINIASHLGNDSLVSLLNEARCQFLNDLGAINMEVCGAQMINADLAVILKSEAKYGERLRIEIQAAEFQKYGCDFIYRVTEASSERVVAIAKTTMLCFDYVSNQLSTAPNGFAEFFQQTA</sequence>
<dbReference type="Pfam" id="PF13279">
    <property type="entry name" value="4HBT_2"/>
    <property type="match status" value="1"/>
</dbReference>
<organism evidence="1 2">
    <name type="scientific">Sinobacterium caligoides</name>
    <dbReference type="NCBI Taxonomy" id="933926"/>
    <lineage>
        <taxon>Bacteria</taxon>
        <taxon>Pseudomonadati</taxon>
        <taxon>Pseudomonadota</taxon>
        <taxon>Gammaproteobacteria</taxon>
        <taxon>Cellvibrionales</taxon>
        <taxon>Spongiibacteraceae</taxon>
        <taxon>Sinobacterium</taxon>
    </lineage>
</organism>
<evidence type="ECO:0000313" key="2">
    <source>
        <dbReference type="Proteomes" id="UP000275394"/>
    </source>
</evidence>
<gene>
    <name evidence="1" type="ORF">EDC56_1584</name>
</gene>
<dbReference type="CDD" id="cd00586">
    <property type="entry name" value="4HBT"/>
    <property type="match status" value="1"/>
</dbReference>